<dbReference type="PANTHER" id="PTHR32322:SF2">
    <property type="entry name" value="EAMA DOMAIN-CONTAINING PROTEIN"/>
    <property type="match status" value="1"/>
</dbReference>
<dbReference type="AlphaFoldDB" id="A0A9D1QXW4"/>
<feature type="transmembrane region" description="Helical" evidence="6">
    <location>
        <begin position="139"/>
        <end position="156"/>
    </location>
</feature>
<feature type="transmembrane region" description="Helical" evidence="6">
    <location>
        <begin position="112"/>
        <end position="132"/>
    </location>
</feature>
<feature type="transmembrane region" description="Helical" evidence="6">
    <location>
        <begin position="264"/>
        <end position="282"/>
    </location>
</feature>
<evidence type="ECO:0000259" key="7">
    <source>
        <dbReference type="Pfam" id="PF00892"/>
    </source>
</evidence>
<dbReference type="Pfam" id="PF00892">
    <property type="entry name" value="EamA"/>
    <property type="match status" value="2"/>
</dbReference>
<keyword evidence="3 6" id="KW-0812">Transmembrane</keyword>
<dbReference type="EMBL" id="DXGI01000019">
    <property type="protein sequence ID" value="HIW77629.1"/>
    <property type="molecule type" value="Genomic_DNA"/>
</dbReference>
<feature type="domain" description="EamA" evidence="7">
    <location>
        <begin position="169"/>
        <end position="302"/>
    </location>
</feature>
<evidence type="ECO:0000256" key="5">
    <source>
        <dbReference type="ARBA" id="ARBA00023136"/>
    </source>
</evidence>
<feature type="transmembrane region" description="Helical" evidence="6">
    <location>
        <begin position="83"/>
        <end position="100"/>
    </location>
</feature>
<dbReference type="InterPro" id="IPR000620">
    <property type="entry name" value="EamA_dom"/>
</dbReference>
<dbReference type="PANTHER" id="PTHR32322">
    <property type="entry name" value="INNER MEMBRANE TRANSPORTER"/>
    <property type="match status" value="1"/>
</dbReference>
<dbReference type="InterPro" id="IPR050638">
    <property type="entry name" value="AA-Vitamin_Transporters"/>
</dbReference>
<dbReference type="GO" id="GO:0016020">
    <property type="term" value="C:membrane"/>
    <property type="evidence" value="ECO:0007669"/>
    <property type="project" value="UniProtKB-SubCell"/>
</dbReference>
<proteinExistence type="inferred from homology"/>
<evidence type="ECO:0000313" key="9">
    <source>
        <dbReference type="Proteomes" id="UP000824264"/>
    </source>
</evidence>
<dbReference type="Gene3D" id="1.10.3730.20">
    <property type="match status" value="1"/>
</dbReference>
<comment type="subcellular location">
    <subcellularLocation>
        <location evidence="1">Membrane</location>
        <topology evidence="1">Multi-pass membrane protein</topology>
    </subcellularLocation>
</comment>
<dbReference type="Proteomes" id="UP000824264">
    <property type="component" value="Unassembled WGS sequence"/>
</dbReference>
<evidence type="ECO:0000256" key="1">
    <source>
        <dbReference type="ARBA" id="ARBA00004141"/>
    </source>
</evidence>
<evidence type="ECO:0000256" key="3">
    <source>
        <dbReference type="ARBA" id="ARBA00022692"/>
    </source>
</evidence>
<feature type="transmembrane region" description="Helical" evidence="6">
    <location>
        <begin position="43"/>
        <end position="62"/>
    </location>
</feature>
<feature type="transmembrane region" description="Helical" evidence="6">
    <location>
        <begin position="168"/>
        <end position="186"/>
    </location>
</feature>
<evidence type="ECO:0000256" key="4">
    <source>
        <dbReference type="ARBA" id="ARBA00022989"/>
    </source>
</evidence>
<feature type="transmembrane region" description="Helical" evidence="6">
    <location>
        <begin position="198"/>
        <end position="221"/>
    </location>
</feature>
<keyword evidence="5 6" id="KW-0472">Membrane</keyword>
<dbReference type="InterPro" id="IPR037185">
    <property type="entry name" value="EmrE-like"/>
</dbReference>
<sequence length="323" mass="34847">MIRWIETHVSLSVRAGLALFGAVLLWSSSFIALKVAVAAFDPMVMVFGRMVSSLAALVLLRFTVWRRSAAPLLLDRRVTRREWKYVILLALCEPCFYFVFEGHAMVYTTASQAGMVVAALPLAVVVAAWLALGERPHPRVWAGFALAVIGVVWLSAGAEVTESAPNPVFGNILEALAMLCGAFYVICAKQLSSRCSPVFITAVQSVVGFFFFLPLLALPMIPLPDHFPLLPTLAVIYLGVGVTMLSFLLYNFAVRTVPASRTGAFLNLVPVLTLLMGMVCLGERLTPGQWAASALVLGGVVLSQWKTGRATEAVDGGMERGSV</sequence>
<reference evidence="8" key="2">
    <citation type="submission" date="2021-04" db="EMBL/GenBank/DDBJ databases">
        <authorList>
            <person name="Gilroy R."/>
        </authorList>
    </citation>
    <scope>NUCLEOTIDE SEQUENCE</scope>
    <source>
        <strain evidence="8">ChiSxjej5B17-1746</strain>
    </source>
</reference>
<protein>
    <submittedName>
        <fullName evidence="8">DMT family transporter</fullName>
    </submittedName>
</protein>
<gene>
    <name evidence="8" type="ORF">H9874_00580</name>
</gene>
<comment type="caution">
    <text evidence="8">The sequence shown here is derived from an EMBL/GenBank/DDBJ whole genome shotgun (WGS) entry which is preliminary data.</text>
</comment>
<organism evidence="8 9">
    <name type="scientific">Candidatus Bilophila faecipullorum</name>
    <dbReference type="NCBI Taxonomy" id="2838482"/>
    <lineage>
        <taxon>Bacteria</taxon>
        <taxon>Pseudomonadati</taxon>
        <taxon>Thermodesulfobacteriota</taxon>
        <taxon>Desulfovibrionia</taxon>
        <taxon>Desulfovibrionales</taxon>
        <taxon>Desulfovibrionaceae</taxon>
        <taxon>Bilophila</taxon>
    </lineage>
</organism>
<evidence type="ECO:0000256" key="6">
    <source>
        <dbReference type="SAM" id="Phobius"/>
    </source>
</evidence>
<accession>A0A9D1QXW4</accession>
<reference evidence="8" key="1">
    <citation type="journal article" date="2021" name="PeerJ">
        <title>Extensive microbial diversity within the chicken gut microbiome revealed by metagenomics and culture.</title>
        <authorList>
            <person name="Gilroy R."/>
            <person name="Ravi A."/>
            <person name="Getino M."/>
            <person name="Pursley I."/>
            <person name="Horton D.L."/>
            <person name="Alikhan N.F."/>
            <person name="Baker D."/>
            <person name="Gharbi K."/>
            <person name="Hall N."/>
            <person name="Watson M."/>
            <person name="Adriaenssens E.M."/>
            <person name="Foster-Nyarko E."/>
            <person name="Jarju S."/>
            <person name="Secka A."/>
            <person name="Antonio M."/>
            <person name="Oren A."/>
            <person name="Chaudhuri R.R."/>
            <person name="La Ragione R."/>
            <person name="Hildebrand F."/>
            <person name="Pallen M.J."/>
        </authorList>
    </citation>
    <scope>NUCLEOTIDE SEQUENCE</scope>
    <source>
        <strain evidence="8">ChiSxjej5B17-1746</strain>
    </source>
</reference>
<name>A0A9D1QXW4_9BACT</name>
<feature type="transmembrane region" description="Helical" evidence="6">
    <location>
        <begin position="12"/>
        <end position="37"/>
    </location>
</feature>
<feature type="transmembrane region" description="Helical" evidence="6">
    <location>
        <begin position="233"/>
        <end position="252"/>
    </location>
</feature>
<dbReference type="SUPFAM" id="SSF103481">
    <property type="entry name" value="Multidrug resistance efflux transporter EmrE"/>
    <property type="match status" value="2"/>
</dbReference>
<evidence type="ECO:0000313" key="8">
    <source>
        <dbReference type="EMBL" id="HIW77629.1"/>
    </source>
</evidence>
<keyword evidence="4 6" id="KW-1133">Transmembrane helix</keyword>
<feature type="domain" description="EamA" evidence="7">
    <location>
        <begin position="17"/>
        <end position="155"/>
    </location>
</feature>
<evidence type="ECO:0000256" key="2">
    <source>
        <dbReference type="ARBA" id="ARBA00007362"/>
    </source>
</evidence>
<comment type="similarity">
    <text evidence="2">Belongs to the EamA transporter family.</text>
</comment>